<dbReference type="GO" id="GO:0051015">
    <property type="term" value="F:actin filament binding"/>
    <property type="evidence" value="ECO:0007669"/>
    <property type="project" value="InterPro"/>
</dbReference>
<dbReference type="FunFam" id="2.60.40.10:FF:000001">
    <property type="entry name" value="Filamin-C isoform b"/>
    <property type="match status" value="5"/>
</dbReference>
<feature type="domain" description="Calponin-homology (CH)" evidence="6">
    <location>
        <begin position="82"/>
        <end position="188"/>
    </location>
</feature>
<feature type="compositionally biased region" description="Basic and acidic residues" evidence="5">
    <location>
        <begin position="48"/>
        <end position="61"/>
    </location>
</feature>
<proteinExistence type="inferred from homology"/>
<feature type="repeat" description="Filamin" evidence="4">
    <location>
        <begin position="1476"/>
        <end position="1568"/>
    </location>
</feature>
<feature type="compositionally biased region" description="Polar residues" evidence="5">
    <location>
        <begin position="1"/>
        <end position="11"/>
    </location>
</feature>
<evidence type="ECO:0000256" key="3">
    <source>
        <dbReference type="ARBA" id="ARBA00023203"/>
    </source>
</evidence>
<dbReference type="FunFam" id="1.10.418.10:FF:000006">
    <property type="entry name" value="Filamin-B isoform A"/>
    <property type="match status" value="1"/>
</dbReference>
<feature type="repeat" description="Filamin" evidence="4">
    <location>
        <begin position="993"/>
        <end position="1085"/>
    </location>
</feature>
<dbReference type="SMART" id="SM00033">
    <property type="entry name" value="CH"/>
    <property type="match status" value="2"/>
</dbReference>
<dbReference type="CDD" id="cd21311">
    <property type="entry name" value="CH_dFLNA-like_rpt1"/>
    <property type="match status" value="1"/>
</dbReference>
<dbReference type="InterPro" id="IPR044801">
    <property type="entry name" value="Filamin"/>
</dbReference>
<keyword evidence="8" id="KW-1185">Reference proteome</keyword>
<dbReference type="FunFam" id="1.10.418.10:FF:000008">
    <property type="entry name" value="Filamin-B isoform C"/>
    <property type="match status" value="1"/>
</dbReference>
<feature type="region of interest" description="Disordered" evidence="5">
    <location>
        <begin position="1"/>
        <end position="80"/>
    </location>
</feature>
<dbReference type="OrthoDB" id="18740at2759"/>
<dbReference type="Gene3D" id="1.10.418.10">
    <property type="entry name" value="Calponin-like domain"/>
    <property type="match status" value="2"/>
</dbReference>
<keyword evidence="2" id="KW-0677">Repeat</keyword>
<evidence type="ECO:0000256" key="2">
    <source>
        <dbReference type="ARBA" id="ARBA00022737"/>
    </source>
</evidence>
<feature type="repeat" description="Filamin" evidence="4">
    <location>
        <begin position="2181"/>
        <end position="2275"/>
    </location>
</feature>
<dbReference type="SMART" id="SM00557">
    <property type="entry name" value="IG_FLMN"/>
    <property type="match status" value="20"/>
</dbReference>
<feature type="repeat" description="Filamin" evidence="4">
    <location>
        <begin position="1854"/>
        <end position="1946"/>
    </location>
</feature>
<evidence type="ECO:0000256" key="4">
    <source>
        <dbReference type="PROSITE-ProRule" id="PRU00087"/>
    </source>
</evidence>
<feature type="repeat" description="Filamin" evidence="4">
    <location>
        <begin position="1185"/>
        <end position="1281"/>
    </location>
</feature>
<feature type="region of interest" description="Disordered" evidence="5">
    <location>
        <begin position="1788"/>
        <end position="1808"/>
    </location>
</feature>
<dbReference type="FunFam" id="2.60.40.10:FF:000007">
    <property type="entry name" value="Filamin-B isoform C"/>
    <property type="match status" value="2"/>
</dbReference>
<dbReference type="Gene3D" id="2.60.40.10">
    <property type="entry name" value="Immunoglobulins"/>
    <property type="match status" value="20"/>
</dbReference>
<feature type="repeat" description="Filamin" evidence="4">
    <location>
        <begin position="512"/>
        <end position="608"/>
    </location>
</feature>
<dbReference type="FunFam" id="2.60.40.10:FF:000140">
    <property type="entry name" value="FiLamiN (Actin binding protein) homolog"/>
    <property type="match status" value="2"/>
</dbReference>
<dbReference type="Proteomes" id="UP000186922">
    <property type="component" value="Unassembled WGS sequence"/>
</dbReference>
<feature type="repeat" description="Filamin" evidence="4">
    <location>
        <begin position="1573"/>
        <end position="1658"/>
    </location>
</feature>
<feature type="repeat" description="Filamin" evidence="4">
    <location>
        <begin position="703"/>
        <end position="799"/>
    </location>
</feature>
<dbReference type="PROSITE" id="PS00019">
    <property type="entry name" value="ACTININ_1"/>
    <property type="match status" value="1"/>
</dbReference>
<evidence type="ECO:0000259" key="6">
    <source>
        <dbReference type="PROSITE" id="PS50021"/>
    </source>
</evidence>
<evidence type="ECO:0000256" key="5">
    <source>
        <dbReference type="SAM" id="MobiDB-lite"/>
    </source>
</evidence>
<evidence type="ECO:0000313" key="8">
    <source>
        <dbReference type="Proteomes" id="UP000186922"/>
    </source>
</evidence>
<dbReference type="SUPFAM" id="SSF81296">
    <property type="entry name" value="E set domains"/>
    <property type="match status" value="20"/>
</dbReference>
<dbReference type="CDD" id="cd21315">
    <property type="entry name" value="CH_dFLNA-like_rpt2"/>
    <property type="match status" value="1"/>
</dbReference>
<dbReference type="InterPro" id="IPR001715">
    <property type="entry name" value="CH_dom"/>
</dbReference>
<keyword evidence="3" id="KW-0009">Actin-binding</keyword>
<dbReference type="PANTHER" id="PTHR38537">
    <property type="entry name" value="JITTERBUG, ISOFORM N"/>
    <property type="match status" value="1"/>
</dbReference>
<feature type="repeat" description="Filamin" evidence="4">
    <location>
        <begin position="2043"/>
        <end position="2134"/>
    </location>
</feature>
<evidence type="ECO:0000256" key="1">
    <source>
        <dbReference type="ARBA" id="ARBA00009238"/>
    </source>
</evidence>
<gene>
    <name evidence="7" type="primary">RvY_05566-1</name>
    <name evidence="7" type="synonym">RvY_05566.1</name>
    <name evidence="7" type="ORF">RvY_05566</name>
</gene>
<comment type="caution">
    <text evidence="7">The sequence shown here is derived from an EMBL/GenBank/DDBJ whole genome shotgun (WGS) entry which is preliminary data.</text>
</comment>
<dbReference type="InterPro" id="IPR014756">
    <property type="entry name" value="Ig_E-set"/>
</dbReference>
<feature type="repeat" description="Filamin" evidence="4">
    <location>
        <begin position="614"/>
        <end position="699"/>
    </location>
</feature>
<evidence type="ECO:0000313" key="7">
    <source>
        <dbReference type="EMBL" id="GAU93664.1"/>
    </source>
</evidence>
<name>A0A1D1UVH0_RAMVA</name>
<dbReference type="EMBL" id="BDGG01000002">
    <property type="protein sequence ID" value="GAU93664.1"/>
    <property type="molecule type" value="Genomic_DNA"/>
</dbReference>
<dbReference type="Pfam" id="PF00307">
    <property type="entry name" value="CH"/>
    <property type="match status" value="2"/>
</dbReference>
<comment type="similarity">
    <text evidence="1">Belongs to the filamin family.</text>
</comment>
<dbReference type="InterPro" id="IPR036872">
    <property type="entry name" value="CH_dom_sf"/>
</dbReference>
<feature type="repeat" description="Filamin" evidence="4">
    <location>
        <begin position="896"/>
        <end position="992"/>
    </location>
</feature>
<dbReference type="InterPro" id="IPR017868">
    <property type="entry name" value="Filamin/ABP280_repeat-like"/>
</dbReference>
<dbReference type="GO" id="GO:0030036">
    <property type="term" value="P:actin cytoskeleton organization"/>
    <property type="evidence" value="ECO:0007669"/>
    <property type="project" value="InterPro"/>
</dbReference>
<accession>A0A1D1UVH0</accession>
<sequence length="2276" mass="244830">MNQRKGSTIENRPSVIGQQSPQSKTPQQQSNPAGQQQAHPSPPQQVPQKEEDIDKEPRLVGDGDEDMPATEAQLADDAPWKRIQQNTFTRWANEHLKTVNKNIGDLETDLGDGLRLIALIEVLSGKKLPRHNKRPTFRSQKLENVSVALNFLQEDENIKLVNIDSTDIVDGRLKLILGLIWTLILHYSISMPMWGDEDEGAKELTPKQRLLRWIQNKIPDLPITNFTSDWNDGRAVGALVDAVAPGLCPDWADWNPKNAKANATEAMKLAEDWLNVPQLVLPEDMVNPNVDELSMMTYLSQFPNARLKPGAPLHGKLAPNKVRAYGPGLEPGNKVGIPAKFTVETFSAGAGNVDVQVTGPDGGPVAAGVKFNNDRNKTYSCQYVPKMEGHHRVAVQFAGKDVPKSPFDVDVRGYAGDATKVTAKGPGLEATGNQIGKATWFEVFTKGAGDGLVEVIIMDPSGKKDAVVPNVKQMPDGVWRVDYTAKELGLHSVNVFFAGKPIPNSPFGVKIGPVSDARKVRCTGRGLQKNGVRVRDVADFRVYTEGAGEGKLEVKIIGPGGVQEVYDSKKIDATTTEFKYFPKSPGRYSVIITYGGQEVPKSPFEVNVGKYITSKVRAFGPGLEGGVVGHSADFSVEMNGETAPLGFSIEGPSQAKIDCKDNGDQTADVKYWPTAPGEYAVHVLCNDEDIPGSPFMAQITPMPNGVNPDLVKVFGPGVEPEGVQTGRPTEFTIDAKSAGKAPLHVSVMDQDYNPVNVTVRDNGDGTYKCTYTATRSVKHTVQVNYAGVAVPKSPFRVYVQEPTNPGKVRVYGPGVEPGIRTATPTHFTVDCAHAGPGDVQIALQNEKGQDVPFKINDNRDGTFTVDYTAPSPGTYKVTVMFAGKEVPASPIKVQVAPHIDVSGIRVEGLEQRAFLDSMTEFTVDARSVTRKGEGKVKVIVTSPTGIRTEALVSNKQDGTYVVDYSVFEEGKHTLDITYEGIPVPGSAYKVNAVRGSDHTKCKAYGPGLNGGFTHHSNQFTVETKGAGTGGLALAIEGPSEAKMTCKDNRDGTCLVDYTATEAGDYDITIKFADKHIPGSPFKVHIDNPVDSSRVRAYGPGVEPNKVRANTPANFKIDATKSGRAPVAVDVTSDRGAAPKRPEVHDNGDGTFDVSYLPPPEGANCKVRVTHGGNDIPGSPFQTKVLPTCEPQKVVVTGQGVNKAGVPASLPTEFIVDTREAGYGDLKVNIKGPDGKPVRTQIEDLNDGTYKVRYVPEDLGNYDINVLYGNQPVKGAPFQIKTYPTGDASKVKITEGVHEQVVINQEYRITVNKTQAGVGNVTCKITSSSTSTTSDQAMSVDVQDNGDGTISLFYTIREAGEHTINVKFGGQPVPGGTFKVKATTEEVITQRTVERTTTRKYRALELKSIPFPAGGGNLSALVTMPSGQQATPQLTNNNDGTVTVRFQPTEAGQHELSVKSNGVHLQGSPFKFFVDQVENTGTGNVTAYGPGLTHGEADQYQHFTINTQNAGPGGLSVAVEGPSKADIRCQDNRDGTCTVDYLPVLPGEYKIIVKFADKHINGSPFTAHITGQNGSVTQRRHEISVGTTSEVSLMVKETDLRNLEATIKTPSGLEEPCNLKILPNGHLGISFTPREVGQHQVIVTRHGKPIQGSPFKIQVAEKEVGNASRVKVSGDALKEGKTNALNEFTVDTRQAGFGGLQVSVEGPSKADIQCSDNADGTLKVGYKPTEPGNYTLNVRFADQNVTGSPFNVKVTGEGGLRQTERITHSSQTVTTSHVGTNAELNIKLPGTDPFNMRAEVTSPSGKTEDAEMMDLDDSTYKIKFVPKEQGVHTVSVKHKNQHIPGSPFQFTVGPLKDSGPHRVRAGGPGLERGEVGEPCDFNVFTHDAGAGTLSIAVEGPSKAAINFKDHKNGSCFATYKVTQPGEYAVAIKYNDQHIPDSPFKVSIMPSIGEAKRIEVGSMADHNVPTGKPYTFTVNTHGMKGNLSATVTTPAGKEDNCAVTPIDDNQYAVRFLPYENGVYNVNVKFNNVPIRGSPFRVRIGTGEADPAQVIAYGKGLESVITGEKAEFVVNTLKAGAGTLACTIDGPSKVSMDCSEVDEGYKIRYTPLTPGEYFIAIKYNSYHIAGSPFRVTCSGKGRAGSVVEKMQPSQYKQTNSVVVETVTKSETSNKVSGLSSAMHAVHSDASKVTAKGAGMEKAFKHKQNTFTVNASSAGHNVLMVGVYGQKNPAEEVHVKHTGHDAYTVSYMLKEAGEYLLIVKYGDDHIPGSPFLIHCA</sequence>
<feature type="repeat" description="Filamin" evidence="4">
    <location>
        <begin position="314"/>
        <end position="411"/>
    </location>
</feature>
<feature type="repeat" description="Filamin" evidence="4">
    <location>
        <begin position="413"/>
        <end position="511"/>
    </location>
</feature>
<feature type="repeat" description="Filamin" evidence="4">
    <location>
        <begin position="800"/>
        <end position="895"/>
    </location>
</feature>
<feature type="repeat" description="Filamin" evidence="4">
    <location>
        <begin position="1661"/>
        <end position="1753"/>
    </location>
</feature>
<feature type="domain" description="Calponin-homology (CH)" evidence="6">
    <location>
        <begin position="204"/>
        <end position="307"/>
    </location>
</feature>
<feature type="repeat" description="Filamin" evidence="4">
    <location>
        <begin position="1392"/>
        <end position="1473"/>
    </location>
</feature>
<dbReference type="Pfam" id="PF00630">
    <property type="entry name" value="Filamin"/>
    <property type="match status" value="20"/>
</dbReference>
<reference evidence="7 8" key="1">
    <citation type="journal article" date="2016" name="Nat. Commun.">
        <title>Extremotolerant tardigrade genome and improved radiotolerance of human cultured cells by tardigrade-unique protein.</title>
        <authorList>
            <person name="Hashimoto T."/>
            <person name="Horikawa D.D."/>
            <person name="Saito Y."/>
            <person name="Kuwahara H."/>
            <person name="Kozuka-Hata H."/>
            <person name="Shin-I T."/>
            <person name="Minakuchi Y."/>
            <person name="Ohishi K."/>
            <person name="Motoyama A."/>
            <person name="Aizu T."/>
            <person name="Enomoto A."/>
            <person name="Kondo K."/>
            <person name="Tanaka S."/>
            <person name="Hara Y."/>
            <person name="Koshikawa S."/>
            <person name="Sagara H."/>
            <person name="Miura T."/>
            <person name="Yokobori S."/>
            <person name="Miyagawa K."/>
            <person name="Suzuki Y."/>
            <person name="Kubo T."/>
            <person name="Oyama M."/>
            <person name="Kohara Y."/>
            <person name="Fujiyama A."/>
            <person name="Arakawa K."/>
            <person name="Katayama T."/>
            <person name="Toyoda A."/>
            <person name="Kunieda T."/>
        </authorList>
    </citation>
    <scope>NUCLEOTIDE SEQUENCE [LARGE SCALE GENOMIC DNA]</scope>
    <source>
        <strain evidence="7 8">YOKOZUNA-1</strain>
    </source>
</reference>
<dbReference type="PANTHER" id="PTHR38537:SF8">
    <property type="entry name" value="FILAMIN-A"/>
    <property type="match status" value="1"/>
</dbReference>
<dbReference type="STRING" id="947166.A0A1D1UVH0"/>
<dbReference type="FunFam" id="2.60.40.10:FF:000096">
    <property type="entry name" value="filamin-C isoform X2"/>
    <property type="match status" value="1"/>
</dbReference>
<dbReference type="SUPFAM" id="SSF47576">
    <property type="entry name" value="Calponin-homology domain, CH-domain"/>
    <property type="match status" value="1"/>
</dbReference>
<dbReference type="InterPro" id="IPR001298">
    <property type="entry name" value="Filamin/ABP280_rpt"/>
</dbReference>
<feature type="repeat" description="Filamin" evidence="4">
    <location>
        <begin position="1750"/>
        <end position="1851"/>
    </location>
</feature>
<dbReference type="InterPro" id="IPR001589">
    <property type="entry name" value="Actinin_actin-bd_CS"/>
</dbReference>
<feature type="compositionally biased region" description="Low complexity" evidence="5">
    <location>
        <begin position="18"/>
        <end position="38"/>
    </location>
</feature>
<dbReference type="PROSITE" id="PS00020">
    <property type="entry name" value="ACTININ_2"/>
    <property type="match status" value="1"/>
</dbReference>
<feature type="repeat" description="Filamin" evidence="4">
    <location>
        <begin position="1948"/>
        <end position="2041"/>
    </location>
</feature>
<dbReference type="PROSITE" id="PS50194">
    <property type="entry name" value="FILAMIN_REPEAT"/>
    <property type="match status" value="20"/>
</dbReference>
<protein>
    <recommendedName>
        <fullName evidence="6">Calponin-homology (CH) domain-containing protein</fullName>
    </recommendedName>
</protein>
<feature type="repeat" description="Filamin" evidence="4">
    <location>
        <begin position="1282"/>
        <end position="1381"/>
    </location>
</feature>
<dbReference type="PROSITE" id="PS50021">
    <property type="entry name" value="CH"/>
    <property type="match status" value="2"/>
</dbReference>
<dbReference type="InterPro" id="IPR013783">
    <property type="entry name" value="Ig-like_fold"/>
</dbReference>
<feature type="repeat" description="Filamin" evidence="4">
    <location>
        <begin position="1086"/>
        <end position="1184"/>
    </location>
</feature>
<organism evidence="7 8">
    <name type="scientific">Ramazzottius varieornatus</name>
    <name type="common">Water bear</name>
    <name type="synonym">Tardigrade</name>
    <dbReference type="NCBI Taxonomy" id="947166"/>
    <lineage>
        <taxon>Eukaryota</taxon>
        <taxon>Metazoa</taxon>
        <taxon>Ecdysozoa</taxon>
        <taxon>Tardigrada</taxon>
        <taxon>Eutardigrada</taxon>
        <taxon>Parachela</taxon>
        <taxon>Hypsibioidea</taxon>
        <taxon>Ramazzottiidae</taxon>
        <taxon>Ramazzottius</taxon>
    </lineage>
</organism>